<dbReference type="CDD" id="cd21037">
    <property type="entry name" value="MLKL_NTD"/>
    <property type="match status" value="1"/>
</dbReference>
<dbReference type="InterPro" id="IPR027417">
    <property type="entry name" value="P-loop_NTPase"/>
</dbReference>
<accession>A0AAW0E7P3</accession>
<dbReference type="Gene3D" id="3.40.50.300">
    <property type="entry name" value="P-loop containing nucleotide triphosphate hydrolases"/>
    <property type="match status" value="1"/>
</dbReference>
<dbReference type="GO" id="GO:0016887">
    <property type="term" value="F:ATP hydrolysis activity"/>
    <property type="evidence" value="ECO:0007669"/>
    <property type="project" value="InterPro"/>
</dbReference>
<dbReference type="InterPro" id="IPR049945">
    <property type="entry name" value="AAA_22"/>
</dbReference>
<reference evidence="2 3" key="1">
    <citation type="journal article" date="2024" name="J Genomics">
        <title>Draft genome sequencing and assembly of Favolaschia claudopus CIRM-BRFM 2984 isolated from oak limbs.</title>
        <authorList>
            <person name="Navarro D."/>
            <person name="Drula E."/>
            <person name="Chaduli D."/>
            <person name="Cazenave R."/>
            <person name="Ahrendt S."/>
            <person name="Wang J."/>
            <person name="Lipzen A."/>
            <person name="Daum C."/>
            <person name="Barry K."/>
            <person name="Grigoriev I.V."/>
            <person name="Favel A."/>
            <person name="Rosso M.N."/>
            <person name="Martin F."/>
        </authorList>
    </citation>
    <scope>NUCLEOTIDE SEQUENCE [LARGE SCALE GENOMIC DNA]</scope>
    <source>
        <strain evidence="2 3">CIRM-BRFM 2984</strain>
    </source>
</reference>
<gene>
    <name evidence="2" type="ORF">R3P38DRAFT_3302495</name>
</gene>
<sequence length="483" mass="53345">MIIELASVAARYLEENGPTPHFSLTMETLTRTFTRILQALQINLKRSYARRYVEASNERDLLRDCEKELQHCLDTFQIRSHIATSVAITRRTKGDEVFEGQVSNVLHPVKSLLAQTVTDSETIPETLEISDEPEDLPPKPQISYGRENELSELVCMFSQPLQAHAVLLGQGGSGKSILALELLHDPEIKHKFRHQRLFVKCKSARTTWDLLSRLGSAMGLPESEPSAYKDTVLNTLVASSVPCLVVFDDLDDAWDPPSTKLDVEDFLTELSNISTVSLLLTLRGTQRPMGPSYSKPAPAPLGSLSPSAARETFFAISDVVEDGEDAPLVDVLLQLVGYLPRAITTLAQLAQYEPLPFLLERYREEGTAMLCDGEVSMDESIEATLYSARISECPAALEVLSVLARFPQGTPKTEVSALVTNGGRLPGAIVNKCMSVLHCTSLLVVVSGDGQPQCETVKVPEVIRTYLERHVLDGGRYRRIEEL</sequence>
<dbReference type="InterPro" id="IPR059179">
    <property type="entry name" value="MLKL-like_MCAfunc"/>
</dbReference>
<evidence type="ECO:0000313" key="2">
    <source>
        <dbReference type="EMBL" id="KAK7061276.1"/>
    </source>
</evidence>
<dbReference type="AlphaFoldDB" id="A0AAW0E7P3"/>
<feature type="domain" description="ORC1/DEAH AAA+ ATPase" evidence="1">
    <location>
        <begin position="163"/>
        <end position="281"/>
    </location>
</feature>
<comment type="caution">
    <text evidence="2">The sequence shown here is derived from an EMBL/GenBank/DDBJ whole genome shotgun (WGS) entry which is preliminary data.</text>
</comment>
<proteinExistence type="predicted"/>
<evidence type="ECO:0000259" key="1">
    <source>
        <dbReference type="Pfam" id="PF13401"/>
    </source>
</evidence>
<organism evidence="2 3">
    <name type="scientific">Favolaschia claudopus</name>
    <dbReference type="NCBI Taxonomy" id="2862362"/>
    <lineage>
        <taxon>Eukaryota</taxon>
        <taxon>Fungi</taxon>
        <taxon>Dikarya</taxon>
        <taxon>Basidiomycota</taxon>
        <taxon>Agaricomycotina</taxon>
        <taxon>Agaricomycetes</taxon>
        <taxon>Agaricomycetidae</taxon>
        <taxon>Agaricales</taxon>
        <taxon>Marasmiineae</taxon>
        <taxon>Mycenaceae</taxon>
        <taxon>Favolaschia</taxon>
    </lineage>
</organism>
<dbReference type="SUPFAM" id="SSF52540">
    <property type="entry name" value="P-loop containing nucleoside triphosphate hydrolases"/>
    <property type="match status" value="1"/>
</dbReference>
<dbReference type="EMBL" id="JAWWNJ010000002">
    <property type="protein sequence ID" value="KAK7061276.1"/>
    <property type="molecule type" value="Genomic_DNA"/>
</dbReference>
<name>A0AAW0E7P3_9AGAR</name>
<dbReference type="Proteomes" id="UP001362999">
    <property type="component" value="Unassembled WGS sequence"/>
</dbReference>
<protein>
    <recommendedName>
        <fullName evidence="1">ORC1/DEAH AAA+ ATPase domain-containing protein</fullName>
    </recommendedName>
</protein>
<evidence type="ECO:0000313" key="3">
    <source>
        <dbReference type="Proteomes" id="UP001362999"/>
    </source>
</evidence>
<dbReference type="Pfam" id="PF13401">
    <property type="entry name" value="AAA_22"/>
    <property type="match status" value="1"/>
</dbReference>
<keyword evidence="3" id="KW-1185">Reference proteome</keyword>